<evidence type="ECO:0000313" key="4">
    <source>
        <dbReference type="EMBL" id="EFK95283.1"/>
    </source>
</evidence>
<dbReference type="AlphaFoldDB" id="D9PMD1"/>
<dbReference type="Gene3D" id="3.40.50.2000">
    <property type="entry name" value="Glycogen Phosphorylase B"/>
    <property type="match status" value="2"/>
</dbReference>
<organism evidence="4">
    <name type="scientific">sediment metagenome</name>
    <dbReference type="NCBI Taxonomy" id="749907"/>
    <lineage>
        <taxon>unclassified sequences</taxon>
        <taxon>metagenomes</taxon>
        <taxon>ecological metagenomes</taxon>
    </lineage>
</organism>
<feature type="domain" description="Glycosyl transferase family 1" evidence="3">
    <location>
        <begin position="2"/>
        <end position="87"/>
    </location>
</feature>
<evidence type="ECO:0000256" key="2">
    <source>
        <dbReference type="ARBA" id="ARBA00022679"/>
    </source>
</evidence>
<keyword evidence="1 4" id="KW-0328">Glycosyltransferase</keyword>
<evidence type="ECO:0000259" key="3">
    <source>
        <dbReference type="Pfam" id="PF00534"/>
    </source>
</evidence>
<accession>D9PMD1</accession>
<feature type="non-terminal residue" evidence="4">
    <location>
        <position position="1"/>
    </location>
</feature>
<name>D9PMD1_9ZZZZ</name>
<dbReference type="EMBL" id="ADZX01000816">
    <property type="protein sequence ID" value="EFK95283.1"/>
    <property type="molecule type" value="Genomic_DNA"/>
</dbReference>
<dbReference type="CDD" id="cd03801">
    <property type="entry name" value="GT4_PimA-like"/>
    <property type="match status" value="1"/>
</dbReference>
<gene>
    <name evidence="4" type="ORF">LDC_2709</name>
</gene>
<keyword evidence="2 4" id="KW-0808">Transferase</keyword>
<dbReference type="InterPro" id="IPR001296">
    <property type="entry name" value="Glyco_trans_1"/>
</dbReference>
<reference evidence="4" key="1">
    <citation type="submission" date="2010-07" db="EMBL/GenBank/DDBJ databases">
        <authorList>
            <consortium name="CONSOLIDER consortium CSD2007-00005"/>
            <person name="Guazzaroni M.-E."/>
            <person name="Richter M."/>
            <person name="Garcia-Salamanca A."/>
            <person name="Yarza P."/>
            <person name="Ferrer M."/>
        </authorList>
    </citation>
    <scope>NUCLEOTIDE SEQUENCE</scope>
</reference>
<protein>
    <submittedName>
        <fullName evidence="4">Protein containing Glycosyl transferase, group 1 domain</fullName>
        <ecNumber evidence="4">2.4.-.-</ecNumber>
    </submittedName>
</protein>
<dbReference type="PANTHER" id="PTHR12526:SF510">
    <property type="entry name" value="D-INOSITOL 3-PHOSPHATE GLYCOSYLTRANSFERASE"/>
    <property type="match status" value="1"/>
</dbReference>
<evidence type="ECO:0000256" key="1">
    <source>
        <dbReference type="ARBA" id="ARBA00022676"/>
    </source>
</evidence>
<dbReference type="PANTHER" id="PTHR12526">
    <property type="entry name" value="GLYCOSYLTRANSFERASE"/>
    <property type="match status" value="1"/>
</dbReference>
<dbReference type="GO" id="GO:0016757">
    <property type="term" value="F:glycosyltransferase activity"/>
    <property type="evidence" value="ECO:0007669"/>
    <property type="project" value="UniProtKB-KW"/>
</dbReference>
<sequence>DLHCLMRLARLLMLTSEIEAFPNVVLEAHWLGTPVVATQVGDVPEMVDHGITGWLAPIGDIDALTAYAARLLTDAKEAQRMGELAQQRVRSRFSQQAMAKATLAIYHEQLACKTRVLDERAGVQR</sequence>
<reference evidence="4" key="2">
    <citation type="journal article" date="2011" name="Microb. Ecol.">
        <title>Taxonomic and Functional Metagenomic Profiling of the Microbial Community in the Anoxic Sediment of a Sub-saline Shallow Lake (Laguna de Carrizo, Central Spain).</title>
        <authorList>
            <person name="Ferrer M."/>
            <person name="Guazzaroni M.E."/>
            <person name="Richter M."/>
            <person name="Garcia-Salamanca A."/>
            <person name="Yarza P."/>
            <person name="Suarez-Suarez A."/>
            <person name="Solano J."/>
            <person name="Alcaide M."/>
            <person name="van Dillewijn P."/>
            <person name="Molina-Henares M.A."/>
            <person name="Lopez-Cortes N."/>
            <person name="Al-Ramahi Y."/>
            <person name="Guerrero C."/>
            <person name="Acosta A."/>
            <person name="de Eugenio L.I."/>
            <person name="Martinez V."/>
            <person name="Marques S."/>
            <person name="Rojo F."/>
            <person name="Santero E."/>
            <person name="Genilloud O."/>
            <person name="Perez-Perez J."/>
            <person name="Rossello-Mora R."/>
            <person name="Ramos J.L."/>
        </authorList>
    </citation>
    <scope>NUCLEOTIDE SEQUENCE</scope>
</reference>
<proteinExistence type="predicted"/>
<dbReference type="SUPFAM" id="SSF53756">
    <property type="entry name" value="UDP-Glycosyltransferase/glycogen phosphorylase"/>
    <property type="match status" value="1"/>
</dbReference>
<dbReference type="EC" id="2.4.-.-" evidence="4"/>
<dbReference type="Pfam" id="PF00534">
    <property type="entry name" value="Glycos_transf_1"/>
    <property type="match status" value="1"/>
</dbReference>
<comment type="caution">
    <text evidence="4">The sequence shown here is derived from an EMBL/GenBank/DDBJ whole genome shotgun (WGS) entry which is preliminary data.</text>
</comment>